<evidence type="ECO:0000313" key="4">
    <source>
        <dbReference type="Proteomes" id="UP000467841"/>
    </source>
</evidence>
<reference evidence="3" key="1">
    <citation type="submission" date="2020-01" db="EMBL/GenBank/DDBJ databases">
        <authorList>
            <person name="Mishra B."/>
        </authorList>
    </citation>
    <scope>NUCLEOTIDE SEQUENCE [LARGE SCALE GENOMIC DNA]</scope>
</reference>
<protein>
    <recommendedName>
        <fullName evidence="2">Retrovirus-related Pol polyprotein from transposon TNT 1-94-like beta-barrel domain-containing protein</fullName>
    </recommendedName>
</protein>
<feature type="domain" description="Retrovirus-related Pol polyprotein from transposon TNT 1-94-like beta-barrel" evidence="2">
    <location>
        <begin position="1"/>
        <end position="66"/>
    </location>
</feature>
<comment type="caution">
    <text evidence="3">The sequence shown here is derived from an EMBL/GenBank/DDBJ whole genome shotgun (WGS) entry which is preliminary data.</text>
</comment>
<keyword evidence="1" id="KW-1133">Transmembrane helix</keyword>
<evidence type="ECO:0000313" key="3">
    <source>
        <dbReference type="EMBL" id="CAA7017587.1"/>
    </source>
</evidence>
<dbReference type="InterPro" id="IPR054722">
    <property type="entry name" value="PolX-like_BBD"/>
</dbReference>
<organism evidence="3 4">
    <name type="scientific">Microthlaspi erraticum</name>
    <dbReference type="NCBI Taxonomy" id="1685480"/>
    <lineage>
        <taxon>Eukaryota</taxon>
        <taxon>Viridiplantae</taxon>
        <taxon>Streptophyta</taxon>
        <taxon>Embryophyta</taxon>
        <taxon>Tracheophyta</taxon>
        <taxon>Spermatophyta</taxon>
        <taxon>Magnoliopsida</taxon>
        <taxon>eudicotyledons</taxon>
        <taxon>Gunneridae</taxon>
        <taxon>Pentapetalae</taxon>
        <taxon>rosids</taxon>
        <taxon>malvids</taxon>
        <taxon>Brassicales</taxon>
        <taxon>Brassicaceae</taxon>
        <taxon>Coluteocarpeae</taxon>
        <taxon>Microthlaspi</taxon>
    </lineage>
</organism>
<evidence type="ECO:0000259" key="2">
    <source>
        <dbReference type="Pfam" id="PF22936"/>
    </source>
</evidence>
<dbReference type="EMBL" id="CACVBM020000333">
    <property type="protein sequence ID" value="CAA7017587.1"/>
    <property type="molecule type" value="Genomic_DNA"/>
</dbReference>
<dbReference type="OrthoDB" id="1932348at2759"/>
<keyword evidence="1" id="KW-0472">Membrane</keyword>
<name>A0A6D2HM35_9BRAS</name>
<evidence type="ECO:0000256" key="1">
    <source>
        <dbReference type="SAM" id="Phobius"/>
    </source>
</evidence>
<sequence length="321" mass="36036">MTGSQENLVNFAVVKESNVTFGCGTLGRIKGKGTILDKELPKLENVYLVKGLTANLISVSQLCDQGLIVSFNKVKCWAFDAENRIILSGIRSENNCYMWEQSQVCLKDEKNNPVFWNEKLEQMNAKSLSKMVSQELVKCVPKMKHGEKIVSEACNEGKDDNSVSQRTFVKNLVEQFMMCSNKSSKTHMSAIVKQICVFISIGDASFIGLGNFWIQLLWRRQMGSKYGMTSDLLLDKCDNQDAIDISGTFVHHSITKTIDSYHLLITNLVEAKQVVIEHVLSEWQFAIIFTKPLDLNTFVHFQKCLGVCELIAGSGLPLSYP</sequence>
<dbReference type="Pfam" id="PF22936">
    <property type="entry name" value="Pol_BBD"/>
    <property type="match status" value="1"/>
</dbReference>
<accession>A0A6D2HM35</accession>
<gene>
    <name evidence="3" type="ORF">MERR_LOCUS4822</name>
</gene>
<dbReference type="Proteomes" id="UP000467841">
    <property type="component" value="Unassembled WGS sequence"/>
</dbReference>
<proteinExistence type="predicted"/>
<dbReference type="AlphaFoldDB" id="A0A6D2HM35"/>
<keyword evidence="4" id="KW-1185">Reference proteome</keyword>
<feature type="transmembrane region" description="Helical" evidence="1">
    <location>
        <begin position="197"/>
        <end position="218"/>
    </location>
</feature>
<keyword evidence="1" id="KW-0812">Transmembrane</keyword>